<feature type="transmembrane region" description="Helical" evidence="2">
    <location>
        <begin position="54"/>
        <end position="73"/>
    </location>
</feature>
<organism evidence="3 4">
    <name type="scientific">Cutibacterium granulosum</name>
    <dbReference type="NCBI Taxonomy" id="33011"/>
    <lineage>
        <taxon>Bacteria</taxon>
        <taxon>Bacillati</taxon>
        <taxon>Actinomycetota</taxon>
        <taxon>Actinomycetes</taxon>
        <taxon>Propionibacteriales</taxon>
        <taxon>Propionibacteriaceae</taxon>
        <taxon>Cutibacterium</taxon>
    </lineage>
</organism>
<dbReference type="InterPro" id="IPR025445">
    <property type="entry name" value="DUF4191"/>
</dbReference>
<keyword evidence="2" id="KW-1133">Transmembrane helix</keyword>
<evidence type="ECO:0000313" key="4">
    <source>
        <dbReference type="Proteomes" id="UP000215332"/>
    </source>
</evidence>
<proteinExistence type="predicted"/>
<evidence type="ECO:0008006" key="5">
    <source>
        <dbReference type="Google" id="ProtNLM"/>
    </source>
</evidence>
<dbReference type="Pfam" id="PF13829">
    <property type="entry name" value="DUF4191"/>
    <property type="match status" value="1"/>
</dbReference>
<dbReference type="eggNOG" id="ENOG5031K3Y">
    <property type="taxonomic scope" value="Bacteria"/>
</dbReference>
<gene>
    <name evidence="3" type="ORF">SAMEA4412665_00974</name>
</gene>
<dbReference type="EMBL" id="LT906441">
    <property type="protein sequence ID" value="SNV33570.1"/>
    <property type="molecule type" value="Genomic_DNA"/>
</dbReference>
<dbReference type="AlphaFoldDB" id="A0A239WHG3"/>
<protein>
    <recommendedName>
        <fullName evidence="5">DUF4191 domain-containing protein</fullName>
    </recommendedName>
</protein>
<name>A0A239WHG3_9ACTN</name>
<feature type="region of interest" description="Disordered" evidence="1">
    <location>
        <begin position="15"/>
        <end position="35"/>
    </location>
</feature>
<dbReference type="RefSeq" id="WP_065860925.1">
    <property type="nucleotide sequence ID" value="NZ_LT906441.1"/>
</dbReference>
<reference evidence="3 4" key="1">
    <citation type="submission" date="2017-06" db="EMBL/GenBank/DDBJ databases">
        <authorList>
            <consortium name="Pathogen Informatics"/>
        </authorList>
    </citation>
    <scope>NUCLEOTIDE SEQUENCE [LARGE SCALE GENOMIC DNA]</scope>
    <source>
        <strain evidence="3 4">NCTC11865</strain>
    </source>
</reference>
<feature type="region of interest" description="Disordered" evidence="1">
    <location>
        <begin position="232"/>
        <end position="255"/>
    </location>
</feature>
<keyword evidence="2" id="KW-0812">Transmembrane</keyword>
<dbReference type="Proteomes" id="UP000215332">
    <property type="component" value="Chromosome 1"/>
</dbReference>
<feature type="transmembrane region" description="Helical" evidence="2">
    <location>
        <begin position="79"/>
        <end position="98"/>
    </location>
</feature>
<keyword evidence="2" id="KW-0472">Membrane</keyword>
<feature type="compositionally biased region" description="Basic and acidic residues" evidence="1">
    <location>
        <begin position="18"/>
        <end position="30"/>
    </location>
</feature>
<evidence type="ECO:0000256" key="2">
    <source>
        <dbReference type="SAM" id="Phobius"/>
    </source>
</evidence>
<evidence type="ECO:0000313" key="3">
    <source>
        <dbReference type="EMBL" id="SNV33570.1"/>
    </source>
</evidence>
<sequence>MPKSQAAKELAAKQKAQAKAEKQRRKESSNPKDWGTMKQLKESFKLTRQVDPSVIWWTLGGFVLGIVVFLVIGLFVPPLWLWIVLGVLVGFSLGMWAFQWRAKKALFLRYKGQAGSSEVALSLLDKKKWTVDMAVAFTRQQDMVHRVVGPAGIVLVGEGRMSQLRPLMNTETRRHEQVAYGTPVTQIYVGEGKNQVQLEDLGKHIKKLPKALSATQVDDVNSRLKALDAMRPRVPVPKGPMPTSMKGARAAMRGR</sequence>
<dbReference type="KEGG" id="cgrn:4412665_00974"/>
<accession>A0A239WHG3</accession>
<evidence type="ECO:0000256" key="1">
    <source>
        <dbReference type="SAM" id="MobiDB-lite"/>
    </source>
</evidence>